<evidence type="ECO:0000256" key="1">
    <source>
        <dbReference type="SAM" id="Phobius"/>
    </source>
</evidence>
<dbReference type="RefSeq" id="WP_185662359.1">
    <property type="nucleotide sequence ID" value="NZ_JACLAW010000001.1"/>
</dbReference>
<keyword evidence="1" id="KW-1133">Transmembrane helix</keyword>
<accession>A0A7X1FNN9</accession>
<sequence>MWRDQCGSSVIEMSFILPVLVMLACVAADLGMAFLQQIKIQQAAARTMEMALAYKSSTTSLSTTIIHDEAATAYGYPTTNNTNVVADMWLECGGTRQSTYSGTCATGSPARYASITITDTYTWLFGTIFTSRLRVGNPNASAVTSVALKGFAEVRVQ</sequence>
<keyword evidence="1" id="KW-0472">Membrane</keyword>
<dbReference type="PROSITE" id="PS51257">
    <property type="entry name" value="PROKAR_LIPOPROTEIN"/>
    <property type="match status" value="1"/>
</dbReference>
<reference evidence="3 4" key="1">
    <citation type="submission" date="2020-08" db="EMBL/GenBank/DDBJ databases">
        <title>The genome sequence of type strain Novosphingobium flavum NBRC 111647.</title>
        <authorList>
            <person name="Liu Y."/>
        </authorList>
    </citation>
    <scope>NUCLEOTIDE SEQUENCE [LARGE SCALE GENOMIC DNA]</scope>
    <source>
        <strain evidence="3 4">NBRC 111647</strain>
    </source>
</reference>
<evidence type="ECO:0000313" key="4">
    <source>
        <dbReference type="Proteomes" id="UP000566813"/>
    </source>
</evidence>
<dbReference type="Proteomes" id="UP000566813">
    <property type="component" value="Unassembled WGS sequence"/>
</dbReference>
<dbReference type="AlphaFoldDB" id="A0A7X1FNN9"/>
<dbReference type="InterPro" id="IPR012495">
    <property type="entry name" value="TadE-like_dom"/>
</dbReference>
<dbReference type="Pfam" id="PF07811">
    <property type="entry name" value="TadE"/>
    <property type="match status" value="1"/>
</dbReference>
<gene>
    <name evidence="3" type="ORF">H7F51_01125</name>
</gene>
<proteinExistence type="predicted"/>
<evidence type="ECO:0000313" key="3">
    <source>
        <dbReference type="EMBL" id="MBC2664113.1"/>
    </source>
</evidence>
<name>A0A7X1FNN9_9SPHN</name>
<keyword evidence="4" id="KW-1185">Reference proteome</keyword>
<feature type="domain" description="TadE-like" evidence="2">
    <location>
        <begin position="7"/>
        <end position="46"/>
    </location>
</feature>
<organism evidence="3 4">
    <name type="scientific">Novosphingobium flavum</name>
    <dbReference type="NCBI Taxonomy" id="1778672"/>
    <lineage>
        <taxon>Bacteria</taxon>
        <taxon>Pseudomonadati</taxon>
        <taxon>Pseudomonadota</taxon>
        <taxon>Alphaproteobacteria</taxon>
        <taxon>Sphingomonadales</taxon>
        <taxon>Sphingomonadaceae</taxon>
        <taxon>Novosphingobium</taxon>
    </lineage>
</organism>
<feature type="transmembrane region" description="Helical" evidence="1">
    <location>
        <begin position="15"/>
        <end position="35"/>
    </location>
</feature>
<evidence type="ECO:0000259" key="2">
    <source>
        <dbReference type="Pfam" id="PF07811"/>
    </source>
</evidence>
<comment type="caution">
    <text evidence="3">The sequence shown here is derived from an EMBL/GenBank/DDBJ whole genome shotgun (WGS) entry which is preliminary data.</text>
</comment>
<dbReference type="EMBL" id="JACLAW010000001">
    <property type="protein sequence ID" value="MBC2664113.1"/>
    <property type="molecule type" value="Genomic_DNA"/>
</dbReference>
<keyword evidence="1" id="KW-0812">Transmembrane</keyword>
<protein>
    <submittedName>
        <fullName evidence="3">Pilus assembly protein</fullName>
    </submittedName>
</protein>